<protein>
    <recommendedName>
        <fullName evidence="2">Enolase N-terminal domain-containing protein</fullName>
    </recommendedName>
</protein>
<dbReference type="OrthoDB" id="1739814at2759"/>
<dbReference type="InterPro" id="IPR020811">
    <property type="entry name" value="Enolase_N"/>
</dbReference>
<dbReference type="SMART" id="SM01193">
    <property type="entry name" value="Enolase_N"/>
    <property type="match status" value="1"/>
</dbReference>
<gene>
    <name evidence="3" type="ORF">BGW38_006603</name>
</gene>
<dbReference type="Pfam" id="PF03952">
    <property type="entry name" value="Enolase_N"/>
    <property type="match status" value="1"/>
</dbReference>
<evidence type="ECO:0000259" key="2">
    <source>
        <dbReference type="SMART" id="SM01193"/>
    </source>
</evidence>
<dbReference type="GO" id="GO:0006096">
    <property type="term" value="P:glycolytic process"/>
    <property type="evidence" value="ECO:0007669"/>
    <property type="project" value="InterPro"/>
</dbReference>
<dbReference type="EMBL" id="JAABOA010004231">
    <property type="protein sequence ID" value="KAF9577903.1"/>
    <property type="molecule type" value="Genomic_DNA"/>
</dbReference>
<dbReference type="Proteomes" id="UP000780801">
    <property type="component" value="Unassembled WGS sequence"/>
</dbReference>
<evidence type="ECO:0000313" key="4">
    <source>
        <dbReference type="Proteomes" id="UP000780801"/>
    </source>
</evidence>
<accession>A0A9P6FM31</accession>
<dbReference type="InterPro" id="IPR029017">
    <property type="entry name" value="Enolase-like_N"/>
</dbReference>
<dbReference type="PANTHER" id="PTHR11902:SF1">
    <property type="entry name" value="ENOLASE"/>
    <property type="match status" value="1"/>
</dbReference>
<evidence type="ECO:0000256" key="1">
    <source>
        <dbReference type="ARBA" id="ARBA00022842"/>
    </source>
</evidence>
<dbReference type="AlphaFoldDB" id="A0A9P6FM31"/>
<dbReference type="GO" id="GO:0004634">
    <property type="term" value="F:phosphopyruvate hydratase activity"/>
    <property type="evidence" value="ECO:0007669"/>
    <property type="project" value="InterPro"/>
</dbReference>
<organism evidence="3 4">
    <name type="scientific">Lunasporangiospora selenospora</name>
    <dbReference type="NCBI Taxonomy" id="979761"/>
    <lineage>
        <taxon>Eukaryota</taxon>
        <taxon>Fungi</taxon>
        <taxon>Fungi incertae sedis</taxon>
        <taxon>Mucoromycota</taxon>
        <taxon>Mortierellomycotina</taxon>
        <taxon>Mortierellomycetes</taxon>
        <taxon>Mortierellales</taxon>
        <taxon>Mortierellaceae</taxon>
        <taxon>Lunasporangiospora</taxon>
    </lineage>
</organism>
<feature type="non-terminal residue" evidence="3">
    <location>
        <position position="64"/>
    </location>
</feature>
<sequence>MAISKVHARQIFDSRGNPTVEVEVTTPQGVFRADVPSGASTGIHEALELRDGVKADYVGKGKTR</sequence>
<keyword evidence="4" id="KW-1185">Reference proteome</keyword>
<name>A0A9P6FM31_9FUNG</name>
<feature type="domain" description="Enolase N-terminal" evidence="2">
    <location>
        <begin position="3"/>
        <end position="63"/>
    </location>
</feature>
<dbReference type="PANTHER" id="PTHR11902">
    <property type="entry name" value="ENOLASE"/>
    <property type="match status" value="1"/>
</dbReference>
<proteinExistence type="predicted"/>
<keyword evidence="1" id="KW-0460">Magnesium</keyword>
<evidence type="ECO:0000313" key="3">
    <source>
        <dbReference type="EMBL" id="KAF9577903.1"/>
    </source>
</evidence>
<dbReference type="InterPro" id="IPR000941">
    <property type="entry name" value="Enolase"/>
</dbReference>
<comment type="caution">
    <text evidence="3">The sequence shown here is derived from an EMBL/GenBank/DDBJ whole genome shotgun (WGS) entry which is preliminary data.</text>
</comment>
<dbReference type="Gene3D" id="3.30.390.10">
    <property type="entry name" value="Enolase-like, N-terminal domain"/>
    <property type="match status" value="1"/>
</dbReference>
<dbReference type="SUPFAM" id="SSF54826">
    <property type="entry name" value="Enolase N-terminal domain-like"/>
    <property type="match status" value="1"/>
</dbReference>
<reference evidence="3" key="1">
    <citation type="journal article" date="2020" name="Fungal Divers.">
        <title>Resolving the Mortierellaceae phylogeny through synthesis of multi-gene phylogenetics and phylogenomics.</title>
        <authorList>
            <person name="Vandepol N."/>
            <person name="Liber J."/>
            <person name="Desiro A."/>
            <person name="Na H."/>
            <person name="Kennedy M."/>
            <person name="Barry K."/>
            <person name="Grigoriev I.V."/>
            <person name="Miller A.N."/>
            <person name="O'Donnell K."/>
            <person name="Stajich J.E."/>
            <person name="Bonito G."/>
        </authorList>
    </citation>
    <scope>NUCLEOTIDE SEQUENCE</scope>
    <source>
        <strain evidence="3">KOD1015</strain>
    </source>
</reference>
<dbReference type="GO" id="GO:0000287">
    <property type="term" value="F:magnesium ion binding"/>
    <property type="evidence" value="ECO:0007669"/>
    <property type="project" value="InterPro"/>
</dbReference>
<dbReference type="GO" id="GO:0000015">
    <property type="term" value="C:phosphopyruvate hydratase complex"/>
    <property type="evidence" value="ECO:0007669"/>
    <property type="project" value="InterPro"/>
</dbReference>